<dbReference type="InterPro" id="IPR036390">
    <property type="entry name" value="WH_DNA-bd_sf"/>
</dbReference>
<keyword evidence="1" id="KW-0805">Transcription regulation</keyword>
<dbReference type="SMART" id="SM00345">
    <property type="entry name" value="HTH_GNTR"/>
    <property type="match status" value="1"/>
</dbReference>
<protein>
    <submittedName>
        <fullName evidence="5">GntR family transcriptional regulator</fullName>
    </submittedName>
</protein>
<evidence type="ECO:0000313" key="5">
    <source>
        <dbReference type="EMBL" id="GLQ36184.1"/>
    </source>
</evidence>
<evidence type="ECO:0000256" key="3">
    <source>
        <dbReference type="ARBA" id="ARBA00023163"/>
    </source>
</evidence>
<organism evidence="5 6">
    <name type="scientific">Amylibacter marinus</name>
    <dbReference type="NCBI Taxonomy" id="1475483"/>
    <lineage>
        <taxon>Bacteria</taxon>
        <taxon>Pseudomonadati</taxon>
        <taxon>Pseudomonadota</taxon>
        <taxon>Alphaproteobacteria</taxon>
        <taxon>Rhodobacterales</taxon>
        <taxon>Paracoccaceae</taxon>
        <taxon>Amylibacter</taxon>
    </lineage>
</organism>
<comment type="caution">
    <text evidence="5">The sequence shown here is derived from an EMBL/GenBank/DDBJ whole genome shotgun (WGS) entry which is preliminary data.</text>
</comment>
<dbReference type="InterPro" id="IPR000524">
    <property type="entry name" value="Tscrpt_reg_HTH_GntR"/>
</dbReference>
<evidence type="ECO:0000256" key="1">
    <source>
        <dbReference type="ARBA" id="ARBA00023015"/>
    </source>
</evidence>
<dbReference type="InterPro" id="IPR011711">
    <property type="entry name" value="GntR_C"/>
</dbReference>
<proteinExistence type="predicted"/>
<gene>
    <name evidence="5" type="ORF">GCM10007939_24680</name>
</gene>
<dbReference type="PANTHER" id="PTHR43537">
    <property type="entry name" value="TRANSCRIPTIONAL REGULATOR, GNTR FAMILY"/>
    <property type="match status" value="1"/>
</dbReference>
<dbReference type="Pfam" id="PF00392">
    <property type="entry name" value="GntR"/>
    <property type="match status" value="1"/>
</dbReference>
<dbReference type="Gene3D" id="1.10.10.10">
    <property type="entry name" value="Winged helix-like DNA-binding domain superfamily/Winged helix DNA-binding domain"/>
    <property type="match status" value="1"/>
</dbReference>
<dbReference type="Proteomes" id="UP001156694">
    <property type="component" value="Unassembled WGS sequence"/>
</dbReference>
<reference evidence="6" key="1">
    <citation type="journal article" date="2019" name="Int. J. Syst. Evol. Microbiol.">
        <title>The Global Catalogue of Microorganisms (GCM) 10K type strain sequencing project: providing services to taxonomists for standard genome sequencing and annotation.</title>
        <authorList>
            <consortium name="The Broad Institute Genomics Platform"/>
            <consortium name="The Broad Institute Genome Sequencing Center for Infectious Disease"/>
            <person name="Wu L."/>
            <person name="Ma J."/>
        </authorList>
    </citation>
    <scope>NUCLEOTIDE SEQUENCE [LARGE SCALE GENOMIC DNA]</scope>
    <source>
        <strain evidence="6">NBRC 110140</strain>
    </source>
</reference>
<keyword evidence="6" id="KW-1185">Reference proteome</keyword>
<dbReference type="PROSITE" id="PS50949">
    <property type="entry name" value="HTH_GNTR"/>
    <property type="match status" value="1"/>
</dbReference>
<dbReference type="EMBL" id="BSNN01000008">
    <property type="protein sequence ID" value="GLQ36184.1"/>
    <property type="molecule type" value="Genomic_DNA"/>
</dbReference>
<dbReference type="SMART" id="SM00895">
    <property type="entry name" value="FCD"/>
    <property type="match status" value="1"/>
</dbReference>
<evidence type="ECO:0000256" key="2">
    <source>
        <dbReference type="ARBA" id="ARBA00023125"/>
    </source>
</evidence>
<keyword evidence="3" id="KW-0804">Transcription</keyword>
<name>A0ABQ5VYH1_9RHOB</name>
<dbReference type="InterPro" id="IPR008920">
    <property type="entry name" value="TF_FadR/GntR_C"/>
</dbReference>
<dbReference type="SUPFAM" id="SSF48008">
    <property type="entry name" value="GntR ligand-binding domain-like"/>
    <property type="match status" value="1"/>
</dbReference>
<accession>A0ABQ5VYH1</accession>
<dbReference type="SUPFAM" id="SSF46785">
    <property type="entry name" value="Winged helix' DNA-binding domain"/>
    <property type="match status" value="1"/>
</dbReference>
<dbReference type="CDD" id="cd07377">
    <property type="entry name" value="WHTH_GntR"/>
    <property type="match status" value="1"/>
</dbReference>
<sequence>MAKQETSSTFQRGAASGEIYRVLRDEILTLQLEPGKSLDETSLSKRFSVSRSPIREALNRLLAERLVETLPNRSTIVAQVELRNFPALIQALDIQQRLATRLAAQNRLETDLPRLRELADVFNDSVGQASPLTILQANFAFHIAVAEAGRNPYVTRQYRELLSETRRLLHIHVQFLDNADRVEVMRDQHHDFVDVIEAQDIAAADAIAHAHTMQFHDRFLKALRYAPEANFDLGLTIPEGL</sequence>
<evidence type="ECO:0000313" key="6">
    <source>
        <dbReference type="Proteomes" id="UP001156694"/>
    </source>
</evidence>
<dbReference type="RefSeq" id="WP_284379781.1">
    <property type="nucleotide sequence ID" value="NZ_BSNN01000008.1"/>
</dbReference>
<dbReference type="PANTHER" id="PTHR43537:SF5">
    <property type="entry name" value="UXU OPERON TRANSCRIPTIONAL REGULATOR"/>
    <property type="match status" value="1"/>
</dbReference>
<dbReference type="Gene3D" id="1.20.120.530">
    <property type="entry name" value="GntR ligand-binding domain-like"/>
    <property type="match status" value="1"/>
</dbReference>
<dbReference type="InterPro" id="IPR036388">
    <property type="entry name" value="WH-like_DNA-bd_sf"/>
</dbReference>
<evidence type="ECO:0000259" key="4">
    <source>
        <dbReference type="PROSITE" id="PS50949"/>
    </source>
</evidence>
<dbReference type="Pfam" id="PF07729">
    <property type="entry name" value="FCD"/>
    <property type="match status" value="1"/>
</dbReference>
<feature type="domain" description="HTH gntR-type" evidence="4">
    <location>
        <begin position="13"/>
        <end position="80"/>
    </location>
</feature>
<keyword evidence="2" id="KW-0238">DNA-binding</keyword>